<dbReference type="AlphaFoldDB" id="A0A1Y5F1V5"/>
<dbReference type="Proteomes" id="UP000196531">
    <property type="component" value="Unassembled WGS sequence"/>
</dbReference>
<feature type="transmembrane region" description="Helical" evidence="1">
    <location>
        <begin position="18"/>
        <end position="39"/>
    </location>
</feature>
<evidence type="ECO:0000313" key="2">
    <source>
        <dbReference type="EMBL" id="OUR93107.1"/>
    </source>
</evidence>
<organism evidence="2 3">
    <name type="scientific">Halobacteriovorax marinus</name>
    <dbReference type="NCBI Taxonomy" id="97084"/>
    <lineage>
        <taxon>Bacteria</taxon>
        <taxon>Pseudomonadati</taxon>
        <taxon>Bdellovibrionota</taxon>
        <taxon>Bacteriovoracia</taxon>
        <taxon>Bacteriovoracales</taxon>
        <taxon>Halobacteriovoraceae</taxon>
        <taxon>Halobacteriovorax</taxon>
    </lineage>
</organism>
<keyword evidence="1" id="KW-0812">Transmembrane</keyword>
<protein>
    <submittedName>
        <fullName evidence="2">Uncharacterized protein</fullName>
    </submittedName>
</protein>
<comment type="caution">
    <text evidence="2">The sequence shown here is derived from an EMBL/GenBank/DDBJ whole genome shotgun (WGS) entry which is preliminary data.</text>
</comment>
<keyword evidence="1" id="KW-0472">Membrane</keyword>
<proteinExistence type="predicted"/>
<dbReference type="EMBL" id="MAAO01000016">
    <property type="protein sequence ID" value="OUR93107.1"/>
    <property type="molecule type" value="Genomic_DNA"/>
</dbReference>
<accession>A0A1Y5F1V5</accession>
<keyword evidence="1" id="KW-1133">Transmembrane helix</keyword>
<sequence>MAANKKINSIVENENGQAIFEFVVFLPFIIFLFTVLVNLSNSINGSINQQKALRGYFYRILEHDSKAPNRIDIDYLSSQGRNIIAPVSLGWAKKRVGDAQSFGTCYKFLSLFGSSDEECEESLSGENSSNFVKVFTFYGVCGSTYLKSSGGFYEESHFLKMGNFASSLGSDHCVQQ</sequence>
<evidence type="ECO:0000313" key="3">
    <source>
        <dbReference type="Proteomes" id="UP000196531"/>
    </source>
</evidence>
<gene>
    <name evidence="2" type="ORF">A9Q84_21635</name>
</gene>
<evidence type="ECO:0000256" key="1">
    <source>
        <dbReference type="SAM" id="Phobius"/>
    </source>
</evidence>
<name>A0A1Y5F1V5_9BACT</name>
<reference evidence="3" key="1">
    <citation type="journal article" date="2017" name="Proc. Natl. Acad. Sci. U.S.A.">
        <title>Simulation of Deepwater Horizon oil plume reveals substrate specialization within a complex community of hydrocarbon-degraders.</title>
        <authorList>
            <person name="Hu P."/>
            <person name="Dubinsky E.A."/>
            <person name="Probst A.J."/>
            <person name="Wang J."/>
            <person name="Sieber C.M.K."/>
            <person name="Tom L.M."/>
            <person name="Gardinali P."/>
            <person name="Banfield J.F."/>
            <person name="Atlas R.M."/>
            <person name="Andersen G.L."/>
        </authorList>
    </citation>
    <scope>NUCLEOTIDE SEQUENCE [LARGE SCALE GENOMIC DNA]</scope>
</reference>